<dbReference type="OrthoDB" id="9812311at2"/>
<accession>A0A2U1SPJ6</accession>
<dbReference type="GO" id="GO:0005886">
    <property type="term" value="C:plasma membrane"/>
    <property type="evidence" value="ECO:0007669"/>
    <property type="project" value="TreeGrafter"/>
</dbReference>
<feature type="domain" description="DUF218" evidence="1">
    <location>
        <begin position="37"/>
        <end position="162"/>
    </location>
</feature>
<gene>
    <name evidence="2" type="ORF">C5689_12825</name>
    <name evidence="3" type="ORF">FM996_06605</name>
</gene>
<dbReference type="GO" id="GO:0043164">
    <property type="term" value="P:Gram-negative-bacterium-type cell wall biogenesis"/>
    <property type="evidence" value="ECO:0007669"/>
    <property type="project" value="TreeGrafter"/>
</dbReference>
<dbReference type="PANTHER" id="PTHR30336:SF4">
    <property type="entry name" value="ENVELOPE BIOGENESIS FACTOR ELYC"/>
    <property type="match status" value="1"/>
</dbReference>
<proteinExistence type="predicted"/>
<dbReference type="Proteomes" id="UP000316781">
    <property type="component" value="Unassembled WGS sequence"/>
</dbReference>
<evidence type="ECO:0000313" key="2">
    <source>
        <dbReference type="EMBL" id="PWB93515.1"/>
    </source>
</evidence>
<evidence type="ECO:0000313" key="3">
    <source>
        <dbReference type="EMBL" id="TRL35759.1"/>
    </source>
</evidence>
<name>A0A2U1SPJ6_METSR</name>
<reference evidence="2 4" key="1">
    <citation type="journal article" date="2018" name="Appl. Microbiol. Biotechnol.">
        <title>Co-cultivation of the strictly anaerobic methanogen Methanosarcina barkeri with aerobic methanotrophs in an oxygen-limited membrane bioreactor.</title>
        <authorList>
            <person name="In 't Zandt M.H."/>
            <person name="van den Bosch T.J.M."/>
            <person name="Rijkers R."/>
            <person name="van Kessel M.A.H.J."/>
            <person name="Jetten M.S.M."/>
            <person name="Welte C.U."/>
        </authorList>
    </citation>
    <scope>NUCLEOTIDE SEQUENCE [LARGE SCALE GENOMIC DNA]</scope>
    <source>
        <strain evidence="2 4">DSM 17706</strain>
    </source>
</reference>
<dbReference type="GO" id="GO:0000270">
    <property type="term" value="P:peptidoglycan metabolic process"/>
    <property type="evidence" value="ECO:0007669"/>
    <property type="project" value="TreeGrafter"/>
</dbReference>
<dbReference type="AlphaFoldDB" id="A0A2U1SPJ6"/>
<reference evidence="2" key="2">
    <citation type="submission" date="2018-02" db="EMBL/GenBank/DDBJ databases">
        <authorList>
            <person name="Cohen D.B."/>
            <person name="Kent A.D."/>
        </authorList>
    </citation>
    <scope>NUCLEOTIDE SEQUENCE</scope>
    <source>
        <strain evidence="2">DSM 17706</strain>
    </source>
</reference>
<evidence type="ECO:0000259" key="1">
    <source>
        <dbReference type="Pfam" id="PF02698"/>
    </source>
</evidence>
<comment type="caution">
    <text evidence="2">The sequence shown here is derived from an EMBL/GenBank/DDBJ whole genome shotgun (WGS) entry which is preliminary data.</text>
</comment>
<dbReference type="InterPro" id="IPR051599">
    <property type="entry name" value="Cell_Envelope_Assoc"/>
</dbReference>
<dbReference type="InterPro" id="IPR003848">
    <property type="entry name" value="DUF218"/>
</dbReference>
<dbReference type="CDD" id="cd06259">
    <property type="entry name" value="YdcF-like"/>
    <property type="match status" value="1"/>
</dbReference>
<dbReference type="EMBL" id="PUIV01000020">
    <property type="protein sequence ID" value="PWB93515.1"/>
    <property type="molecule type" value="Genomic_DNA"/>
</dbReference>
<protein>
    <submittedName>
        <fullName evidence="3">YdcF family protein</fullName>
    </submittedName>
</protein>
<dbReference type="EMBL" id="VJMF01000027">
    <property type="protein sequence ID" value="TRL35759.1"/>
    <property type="molecule type" value="Genomic_DNA"/>
</dbReference>
<keyword evidence="4" id="KW-1185">Reference proteome</keyword>
<sequence length="207" mass="22316">MAALALVSFLAAAFVAGFIGFALSLERSESTLTVQADGVVVLTGGSDRVYEAGGLLARGQARRLLITGVNRATRGHEIAKLLPVSRELFDCCVDLGYRARDTIGNALETRDWAQARGLDRGSLIVVTSNYHMPRALAELSAALPEASLYPFAVVSDHVRVEDWLDDIAVTRLIAAEYCKYLYVALRNRLLERSPAAPIGSAAVAEPR</sequence>
<reference evidence="3 5" key="3">
    <citation type="submission" date="2019-07" db="EMBL/GenBank/DDBJ databases">
        <title>Ln-dependent methylotrophs.</title>
        <authorList>
            <person name="Tani A."/>
        </authorList>
    </citation>
    <scope>NUCLEOTIDE SEQUENCE [LARGE SCALE GENOMIC DNA]</scope>
    <source>
        <strain evidence="3 5">SM89A</strain>
    </source>
</reference>
<dbReference type="PANTHER" id="PTHR30336">
    <property type="entry name" value="INNER MEMBRANE PROTEIN, PROBABLE PERMEASE"/>
    <property type="match status" value="1"/>
</dbReference>
<dbReference type="Pfam" id="PF02698">
    <property type="entry name" value="DUF218"/>
    <property type="match status" value="1"/>
</dbReference>
<dbReference type="Proteomes" id="UP000245137">
    <property type="component" value="Unassembled WGS sequence"/>
</dbReference>
<evidence type="ECO:0000313" key="4">
    <source>
        <dbReference type="Proteomes" id="UP000245137"/>
    </source>
</evidence>
<organism evidence="2 4">
    <name type="scientific">Methylosinus sporium</name>
    <dbReference type="NCBI Taxonomy" id="428"/>
    <lineage>
        <taxon>Bacteria</taxon>
        <taxon>Pseudomonadati</taxon>
        <taxon>Pseudomonadota</taxon>
        <taxon>Alphaproteobacteria</taxon>
        <taxon>Hyphomicrobiales</taxon>
        <taxon>Methylocystaceae</taxon>
        <taxon>Methylosinus</taxon>
    </lineage>
</organism>
<evidence type="ECO:0000313" key="5">
    <source>
        <dbReference type="Proteomes" id="UP000316781"/>
    </source>
</evidence>